<dbReference type="Gene3D" id="3.60.21.10">
    <property type="match status" value="1"/>
</dbReference>
<gene>
    <name evidence="4" type="ORF">WMO28_14780</name>
</gene>
<keyword evidence="2" id="KW-0378">Hydrolase</keyword>
<keyword evidence="1" id="KW-0479">Metal-binding</keyword>
<dbReference type="EMBL" id="JBBMEJ010000023">
    <property type="protein sequence ID" value="MEQ2372171.1"/>
    <property type="molecule type" value="Genomic_DNA"/>
</dbReference>
<name>A0ABV1BKE4_9FIRM</name>
<organism evidence="4 5">
    <name type="scientific">Blautia aquisgranensis</name>
    <dbReference type="NCBI Taxonomy" id="3133153"/>
    <lineage>
        <taxon>Bacteria</taxon>
        <taxon>Bacillati</taxon>
        <taxon>Bacillota</taxon>
        <taxon>Clostridia</taxon>
        <taxon>Lachnospirales</taxon>
        <taxon>Lachnospiraceae</taxon>
        <taxon>Blautia</taxon>
    </lineage>
</organism>
<dbReference type="Proteomes" id="UP001473063">
    <property type="component" value="Unassembled WGS sequence"/>
</dbReference>
<sequence length="278" mass="31641">MDNKFRIRQYEIHTPKIHNPKGVRFVLIADQHGISYGEDNCQLLDAVRSLNPDAVLIAGDMVVRTDADTLTTARKFLDVLAREFPVYYALGNHEYKMCMDEKFRESYRTYEKHIKESGVHVLRNAHEYAILGGESFCFFGLELPIEYYRKPKSPKLDTGTMDVLIGNPGKNGMQVLIAHNPKYGKTYFDWGADMIVSGHYHGGVVRLSEHHGLSSPQYLVLPPFCCGDFHKGNQHMFVSAGMGEHTIPLRIHNPRELLVIDVKPSENGKMRKQYGDIC</sequence>
<evidence type="ECO:0000313" key="4">
    <source>
        <dbReference type="EMBL" id="MEQ2372171.1"/>
    </source>
</evidence>
<comment type="caution">
    <text evidence="4">The sequence shown here is derived from an EMBL/GenBank/DDBJ whole genome shotgun (WGS) entry which is preliminary data.</text>
</comment>
<dbReference type="PANTHER" id="PTHR31302:SF31">
    <property type="entry name" value="PHOSPHODIESTERASE YAEI"/>
    <property type="match status" value="1"/>
</dbReference>
<feature type="domain" description="Calcineurin-like phosphoesterase" evidence="3">
    <location>
        <begin position="24"/>
        <end position="202"/>
    </location>
</feature>
<evidence type="ECO:0000256" key="1">
    <source>
        <dbReference type="ARBA" id="ARBA00022723"/>
    </source>
</evidence>
<dbReference type="PANTHER" id="PTHR31302">
    <property type="entry name" value="TRANSMEMBRANE PROTEIN WITH METALLOPHOSPHOESTERASE DOMAIN-RELATED"/>
    <property type="match status" value="1"/>
</dbReference>
<dbReference type="InterPro" id="IPR051158">
    <property type="entry name" value="Metallophosphoesterase_sf"/>
</dbReference>
<dbReference type="SUPFAM" id="SSF56300">
    <property type="entry name" value="Metallo-dependent phosphatases"/>
    <property type="match status" value="1"/>
</dbReference>
<dbReference type="InterPro" id="IPR004843">
    <property type="entry name" value="Calcineurin-like_PHP"/>
</dbReference>
<protein>
    <submittedName>
        <fullName evidence="4">Metallophosphoesterase</fullName>
    </submittedName>
</protein>
<keyword evidence="5" id="KW-1185">Reference proteome</keyword>
<dbReference type="RefSeq" id="WP_349057495.1">
    <property type="nucleotide sequence ID" value="NZ_JBBMEJ010000023.1"/>
</dbReference>
<accession>A0ABV1BKE4</accession>
<evidence type="ECO:0000256" key="2">
    <source>
        <dbReference type="ARBA" id="ARBA00022801"/>
    </source>
</evidence>
<evidence type="ECO:0000259" key="3">
    <source>
        <dbReference type="Pfam" id="PF00149"/>
    </source>
</evidence>
<reference evidence="4 5" key="1">
    <citation type="submission" date="2024-03" db="EMBL/GenBank/DDBJ databases">
        <title>Human intestinal bacterial collection.</title>
        <authorList>
            <person name="Pauvert C."/>
            <person name="Hitch T.C.A."/>
            <person name="Clavel T."/>
        </authorList>
    </citation>
    <scope>NUCLEOTIDE SEQUENCE [LARGE SCALE GENOMIC DNA]</scope>
    <source>
        <strain evidence="4 5">CLA-JM-H16</strain>
    </source>
</reference>
<dbReference type="Pfam" id="PF00149">
    <property type="entry name" value="Metallophos"/>
    <property type="match status" value="1"/>
</dbReference>
<proteinExistence type="predicted"/>
<evidence type="ECO:0000313" key="5">
    <source>
        <dbReference type="Proteomes" id="UP001473063"/>
    </source>
</evidence>
<dbReference type="InterPro" id="IPR029052">
    <property type="entry name" value="Metallo-depent_PP-like"/>
</dbReference>